<dbReference type="InterPro" id="IPR017452">
    <property type="entry name" value="GPCR_Rhodpsn_7TM"/>
</dbReference>
<keyword evidence="4 11" id="KW-1133">Transmembrane helix</keyword>
<feature type="transmembrane region" description="Helical" evidence="11">
    <location>
        <begin position="276"/>
        <end position="296"/>
    </location>
</feature>
<keyword evidence="9 10" id="KW-0807">Transducer</keyword>
<feature type="domain" description="G-protein coupled receptors family 1 profile" evidence="12">
    <location>
        <begin position="35"/>
        <end position="292"/>
    </location>
</feature>
<feature type="transmembrane region" description="Helical" evidence="11">
    <location>
        <begin position="95"/>
        <end position="113"/>
    </location>
</feature>
<accession>A0A8C5BR18</accession>
<feature type="transmembrane region" description="Helical" evidence="11">
    <location>
        <begin position="233"/>
        <end position="250"/>
    </location>
</feature>
<reference evidence="13" key="2">
    <citation type="submission" date="2025-09" db="UniProtKB">
        <authorList>
            <consortium name="Ensembl"/>
        </authorList>
    </citation>
    <scope>IDENTIFICATION</scope>
</reference>
<protein>
    <submittedName>
        <fullName evidence="13">Purinergic receptor P2Y13</fullName>
    </submittedName>
</protein>
<evidence type="ECO:0000256" key="2">
    <source>
        <dbReference type="ARBA" id="ARBA00022475"/>
    </source>
</evidence>
<dbReference type="PROSITE" id="PS00237">
    <property type="entry name" value="G_PROTEIN_RECEP_F1_1"/>
    <property type="match status" value="1"/>
</dbReference>
<dbReference type="OMA" id="VVCYICI"/>
<reference evidence="13" key="1">
    <citation type="submission" date="2025-08" db="UniProtKB">
        <authorList>
            <consortium name="Ensembl"/>
        </authorList>
    </citation>
    <scope>IDENTIFICATION</scope>
</reference>
<evidence type="ECO:0000256" key="7">
    <source>
        <dbReference type="ARBA" id="ARBA00023157"/>
    </source>
</evidence>
<evidence type="ECO:0000256" key="5">
    <source>
        <dbReference type="ARBA" id="ARBA00023040"/>
    </source>
</evidence>
<evidence type="ECO:0000256" key="10">
    <source>
        <dbReference type="RuleBase" id="RU000688"/>
    </source>
</evidence>
<gene>
    <name evidence="13" type="primary">P2RY13</name>
</gene>
<evidence type="ECO:0000313" key="13">
    <source>
        <dbReference type="Ensembl" id="ENSGMOP00000049762.1"/>
    </source>
</evidence>
<dbReference type="GO" id="GO:0005886">
    <property type="term" value="C:plasma membrane"/>
    <property type="evidence" value="ECO:0007669"/>
    <property type="project" value="UniProtKB-SubCell"/>
</dbReference>
<evidence type="ECO:0000256" key="8">
    <source>
        <dbReference type="ARBA" id="ARBA00023170"/>
    </source>
</evidence>
<evidence type="ECO:0000256" key="11">
    <source>
        <dbReference type="SAM" id="Phobius"/>
    </source>
</evidence>
<dbReference type="SUPFAM" id="SSF81321">
    <property type="entry name" value="Family A G protein-coupled receptor-like"/>
    <property type="match status" value="1"/>
</dbReference>
<organism evidence="13 14">
    <name type="scientific">Gadus morhua</name>
    <name type="common">Atlantic cod</name>
    <dbReference type="NCBI Taxonomy" id="8049"/>
    <lineage>
        <taxon>Eukaryota</taxon>
        <taxon>Metazoa</taxon>
        <taxon>Chordata</taxon>
        <taxon>Craniata</taxon>
        <taxon>Vertebrata</taxon>
        <taxon>Euteleostomi</taxon>
        <taxon>Actinopterygii</taxon>
        <taxon>Neopterygii</taxon>
        <taxon>Teleostei</taxon>
        <taxon>Neoteleostei</taxon>
        <taxon>Acanthomorphata</taxon>
        <taxon>Zeiogadaria</taxon>
        <taxon>Gadariae</taxon>
        <taxon>Gadiformes</taxon>
        <taxon>Gadoidei</taxon>
        <taxon>Gadidae</taxon>
        <taxon>Gadus</taxon>
    </lineage>
</organism>
<evidence type="ECO:0000256" key="3">
    <source>
        <dbReference type="ARBA" id="ARBA00022692"/>
    </source>
</evidence>
<dbReference type="GO" id="GO:0045028">
    <property type="term" value="F:G protein-coupled purinergic nucleotide receptor activity"/>
    <property type="evidence" value="ECO:0007669"/>
    <property type="project" value="InterPro"/>
</dbReference>
<keyword evidence="5 10" id="KW-0297">G-protein coupled receptor</keyword>
<keyword evidence="2" id="KW-1003">Cell membrane</keyword>
<evidence type="ECO:0000256" key="1">
    <source>
        <dbReference type="ARBA" id="ARBA00004651"/>
    </source>
</evidence>
<dbReference type="Ensembl" id="ENSGMOT00000056958.1">
    <property type="protein sequence ID" value="ENSGMOP00000049762.1"/>
    <property type="gene ID" value="ENSGMOG00000032509.1"/>
</dbReference>
<feature type="transmembrane region" description="Helical" evidence="11">
    <location>
        <begin position="191"/>
        <end position="212"/>
    </location>
</feature>
<comment type="subcellular location">
    <subcellularLocation>
        <location evidence="1">Cell membrane</location>
        <topology evidence="1">Multi-pass membrane protein</topology>
    </subcellularLocation>
</comment>
<dbReference type="PROSITE" id="PS50262">
    <property type="entry name" value="G_PROTEIN_RECEP_F1_2"/>
    <property type="match status" value="1"/>
</dbReference>
<feature type="transmembrane region" description="Helical" evidence="11">
    <location>
        <begin position="54"/>
        <end position="75"/>
    </location>
</feature>
<keyword evidence="8 10" id="KW-0675">Receptor</keyword>
<evidence type="ECO:0000256" key="4">
    <source>
        <dbReference type="ARBA" id="ARBA00022989"/>
    </source>
</evidence>
<dbReference type="Proteomes" id="UP000694546">
    <property type="component" value="Chromosome 16"/>
</dbReference>
<feature type="transmembrane region" description="Helical" evidence="11">
    <location>
        <begin position="20"/>
        <end position="42"/>
    </location>
</feature>
<dbReference type="PRINTS" id="PR01735">
    <property type="entry name" value="P2Y13PRNCPTR"/>
</dbReference>
<dbReference type="InterPro" id="IPR008109">
    <property type="entry name" value="P2Y13_rcpt"/>
</dbReference>
<dbReference type="AlphaFoldDB" id="A0A8C5BR18"/>
<dbReference type="Gene3D" id="1.20.1070.10">
    <property type="entry name" value="Rhodopsin 7-helix transmembrane proteins"/>
    <property type="match status" value="1"/>
</dbReference>
<comment type="similarity">
    <text evidence="10">Belongs to the G-protein coupled receptor 1 family.</text>
</comment>
<dbReference type="InterPro" id="IPR000276">
    <property type="entry name" value="GPCR_Rhodpsn"/>
</dbReference>
<name>A0A8C5BR18_GADMO</name>
<evidence type="ECO:0000259" key="12">
    <source>
        <dbReference type="PROSITE" id="PS50262"/>
    </source>
</evidence>
<keyword evidence="14" id="KW-1185">Reference proteome</keyword>
<evidence type="ECO:0000313" key="14">
    <source>
        <dbReference type="Proteomes" id="UP000694546"/>
    </source>
</evidence>
<dbReference type="PANTHER" id="PTHR24233">
    <property type="entry name" value="P2Y PURINOCEPTOR-RELATED G-PROTEIN COUPLED RECEPTOR"/>
    <property type="match status" value="1"/>
</dbReference>
<evidence type="ECO:0000256" key="6">
    <source>
        <dbReference type="ARBA" id="ARBA00023136"/>
    </source>
</evidence>
<dbReference type="Pfam" id="PF00001">
    <property type="entry name" value="7tm_1"/>
    <property type="match status" value="1"/>
</dbReference>
<dbReference type="PRINTS" id="PR00237">
    <property type="entry name" value="GPCRRHODOPSN"/>
</dbReference>
<dbReference type="GeneTree" id="ENSGT01110000267167"/>
<dbReference type="PANTHER" id="PTHR24233:SF10">
    <property type="entry name" value="P2Y PURINOCEPTOR 13"/>
    <property type="match status" value="1"/>
</dbReference>
<keyword evidence="6 11" id="KW-0472">Membrane</keyword>
<keyword evidence="7" id="KW-1015">Disulfide bond</keyword>
<proteinExistence type="inferred from homology"/>
<keyword evidence="3 10" id="KW-0812">Transmembrane</keyword>
<sequence>MTSNVTSATMTDCPSGPGMLLPFLYCIIFPFGVALNSIAVWISLHVRSTSTFMVYLGNLVLSDMVVTLLIPFEVFQDLNTVSAVFHMFSCRFLKPMKYTCMYVSISVLGLISVDRFFKIVQPRGQMLCQNLLFGRWVSAIVWVFMITTTGLPNMVLTDRYPNTSSAAGSCMFYKGEPGIRVHEVITISLNLFFWLVCVLVVVCYMCIAQTVIQSFRKSGSSNSQAKQTTKLRVFLVLLVFLVCFGPYHVVRVPYTFQQTKSNGSCSDPLSRYAKELGLLFATVNVCLDPIVYFFLCREYNEKLTAMITDAGNAQAPSETSYKRLYTLSH</sequence>
<feature type="transmembrane region" description="Helical" evidence="11">
    <location>
        <begin position="133"/>
        <end position="151"/>
    </location>
</feature>
<evidence type="ECO:0000256" key="9">
    <source>
        <dbReference type="ARBA" id="ARBA00023224"/>
    </source>
</evidence>